<dbReference type="Pfam" id="PF06995">
    <property type="entry name" value="Phage_P2_GpU"/>
    <property type="match status" value="1"/>
</dbReference>
<dbReference type="InterPro" id="IPR009734">
    <property type="entry name" value="Myoviridae_GpU"/>
</dbReference>
<organism evidence="1 2">
    <name type="scientific">Insolitispirillum peregrinum</name>
    <dbReference type="NCBI Taxonomy" id="80876"/>
    <lineage>
        <taxon>Bacteria</taxon>
        <taxon>Pseudomonadati</taxon>
        <taxon>Pseudomonadota</taxon>
        <taxon>Alphaproteobacteria</taxon>
        <taxon>Rhodospirillales</taxon>
        <taxon>Novispirillaceae</taxon>
        <taxon>Insolitispirillum</taxon>
    </lineage>
</organism>
<accession>A0A1N7LQZ5</accession>
<dbReference type="OrthoDB" id="1550902at2"/>
<keyword evidence="2" id="KW-1185">Reference proteome</keyword>
<sequence length="129" mass="14042">MSATMQMRLGPDVVFDLPTLQYDAFKESMEARIATIDTLGGVPTQQHYGWQRTIDLSGVRFPLDQGGVTPLDGLRAMIRSGAAVLMTDSAGHVWGEWVVKSLSVDSSQFVAGNAPARQAWSLSLVCDRE</sequence>
<dbReference type="STRING" id="80876.SAMN05421779_103504"/>
<evidence type="ECO:0000313" key="1">
    <source>
        <dbReference type="EMBL" id="SIS76267.1"/>
    </source>
</evidence>
<proteinExistence type="predicted"/>
<evidence type="ECO:0000313" key="2">
    <source>
        <dbReference type="Proteomes" id="UP000185678"/>
    </source>
</evidence>
<dbReference type="AlphaFoldDB" id="A0A1N7LQZ5"/>
<dbReference type="EMBL" id="FTOA01000003">
    <property type="protein sequence ID" value="SIS76267.1"/>
    <property type="molecule type" value="Genomic_DNA"/>
</dbReference>
<name>A0A1N7LQZ5_9PROT</name>
<dbReference type="RefSeq" id="WP_076400214.1">
    <property type="nucleotide sequence ID" value="NZ_FTOA01000003.1"/>
</dbReference>
<gene>
    <name evidence="1" type="ORF">SAMN05421779_103504</name>
</gene>
<dbReference type="Proteomes" id="UP000185678">
    <property type="component" value="Unassembled WGS sequence"/>
</dbReference>
<protein>
    <submittedName>
        <fullName evidence="1">Phage protein U</fullName>
    </submittedName>
</protein>
<reference evidence="1 2" key="1">
    <citation type="submission" date="2017-01" db="EMBL/GenBank/DDBJ databases">
        <authorList>
            <person name="Mah S.A."/>
            <person name="Swanson W.J."/>
            <person name="Moy G.W."/>
            <person name="Vacquier V.D."/>
        </authorList>
    </citation>
    <scope>NUCLEOTIDE SEQUENCE [LARGE SCALE GENOMIC DNA]</scope>
    <source>
        <strain evidence="1 2">DSM 11589</strain>
    </source>
</reference>